<reference evidence="1" key="1">
    <citation type="submission" date="2014-05" db="EMBL/GenBank/DDBJ databases">
        <title>The transcriptome of the halophilic microalga Tetraselmis sp. GSL018 isolated from the Great Salt Lake, Utah.</title>
        <authorList>
            <person name="Jinkerson R.E."/>
            <person name="D'Adamo S."/>
            <person name="Posewitz M.C."/>
        </authorList>
    </citation>
    <scope>NUCLEOTIDE SEQUENCE</scope>
    <source>
        <strain evidence="1">GSL018</strain>
    </source>
</reference>
<protein>
    <recommendedName>
        <fullName evidence="2">Glycosyltransferase</fullName>
    </recommendedName>
</protein>
<dbReference type="EMBL" id="GBEZ01009469">
    <property type="protein sequence ID" value="JAC76122.1"/>
    <property type="molecule type" value="Transcribed_RNA"/>
</dbReference>
<accession>A0A061RTG7</accession>
<gene>
    <name evidence="1" type="primary">K09931</name>
    <name evidence="1" type="ORF">TSPGSL018_21096</name>
</gene>
<sequence length="234" mass="24393">MSTEGSVGIFARLPVPGKVKSRLAATIGAEEAAAIYKALAEHCFRAAVKCREATKIVCFNSDAEEAIECQAWLKNLGLGVPVRPQCNSQDLGERMSSAISELLGCGVTKAVIVGTDIPGIKPEVLSSSLSALDTYDVVLGPAADGGYYLIGSNRPLGEMLKGIPWSTGEVYGETVRRAEAAGLRVAPRALLPELDDVDYAEDLVRAAGRLSPAEAAEVFGAVFAGIVEGLVEGG</sequence>
<dbReference type="NCBIfam" id="TIGR04282">
    <property type="entry name" value="glyco_like_cofC"/>
    <property type="match status" value="1"/>
</dbReference>
<dbReference type="PANTHER" id="PTHR36529:SF1">
    <property type="entry name" value="GLYCOSYLTRANSFERASE"/>
    <property type="match status" value="1"/>
</dbReference>
<dbReference type="SUPFAM" id="SSF53448">
    <property type="entry name" value="Nucleotide-diphospho-sugar transferases"/>
    <property type="match status" value="1"/>
</dbReference>
<dbReference type="PANTHER" id="PTHR36529">
    <property type="entry name" value="SLL1095 PROTEIN"/>
    <property type="match status" value="1"/>
</dbReference>
<feature type="non-terminal residue" evidence="1">
    <location>
        <position position="234"/>
    </location>
</feature>
<evidence type="ECO:0008006" key="2">
    <source>
        <dbReference type="Google" id="ProtNLM"/>
    </source>
</evidence>
<dbReference type="Pfam" id="PF09837">
    <property type="entry name" value="DUF2064"/>
    <property type="match status" value="1"/>
</dbReference>
<dbReference type="InterPro" id="IPR018641">
    <property type="entry name" value="Trfase_1_rSAM/seldom-assoc"/>
</dbReference>
<dbReference type="InterPro" id="IPR029044">
    <property type="entry name" value="Nucleotide-diphossugar_trans"/>
</dbReference>
<organism evidence="1">
    <name type="scientific">Tetraselmis sp. GSL018</name>
    <dbReference type="NCBI Taxonomy" id="582737"/>
    <lineage>
        <taxon>Eukaryota</taxon>
        <taxon>Viridiplantae</taxon>
        <taxon>Chlorophyta</taxon>
        <taxon>core chlorophytes</taxon>
        <taxon>Chlorodendrophyceae</taxon>
        <taxon>Chlorodendrales</taxon>
        <taxon>Chlorodendraceae</taxon>
        <taxon>Tetraselmis</taxon>
    </lineage>
</organism>
<evidence type="ECO:0000313" key="1">
    <source>
        <dbReference type="EMBL" id="JAC76122.1"/>
    </source>
</evidence>
<name>A0A061RTG7_9CHLO</name>
<dbReference type="AlphaFoldDB" id="A0A061RTG7"/>
<proteinExistence type="predicted"/>
<dbReference type="Gene3D" id="3.90.550.10">
    <property type="entry name" value="Spore Coat Polysaccharide Biosynthesis Protein SpsA, Chain A"/>
    <property type="match status" value="1"/>
</dbReference>